<evidence type="ECO:0000256" key="2">
    <source>
        <dbReference type="ARBA" id="ARBA00022473"/>
    </source>
</evidence>
<dbReference type="EMBL" id="PKPP01008422">
    <property type="protein sequence ID" value="PWA50732.1"/>
    <property type="molecule type" value="Genomic_DNA"/>
</dbReference>
<dbReference type="STRING" id="35608.A0A2U1LP15"/>
<keyword evidence="6" id="KW-0131">Cell cycle</keyword>
<protein>
    <recommendedName>
        <fullName evidence="9">SOSEKI DIX-like domain-containing protein</fullName>
    </recommendedName>
</protein>
<evidence type="ECO:0000256" key="1">
    <source>
        <dbReference type="ARBA" id="ARBA00004413"/>
    </source>
</evidence>
<accession>A0A2U1LP15</accession>
<evidence type="ECO:0000313" key="10">
    <source>
        <dbReference type="EMBL" id="PWA50732.1"/>
    </source>
</evidence>
<proteinExistence type="inferred from homology"/>
<dbReference type="Pfam" id="PF06136">
    <property type="entry name" value="SOK"/>
    <property type="match status" value="3"/>
</dbReference>
<feature type="compositionally biased region" description="Low complexity" evidence="8">
    <location>
        <begin position="355"/>
        <end position="366"/>
    </location>
</feature>
<evidence type="ECO:0000259" key="9">
    <source>
        <dbReference type="Pfam" id="PF06136"/>
    </source>
</evidence>
<dbReference type="AlphaFoldDB" id="A0A2U1LP15"/>
<comment type="subcellular location">
    <subcellularLocation>
        <location evidence="1">Cell membrane</location>
        <topology evidence="1">Peripheral membrane protein</topology>
        <orientation evidence="1">Cytoplasmic side</orientation>
    </subcellularLocation>
</comment>
<evidence type="ECO:0000256" key="5">
    <source>
        <dbReference type="ARBA" id="ARBA00023136"/>
    </source>
</evidence>
<keyword evidence="4" id="KW-0132">Cell division</keyword>
<feature type="compositionally biased region" description="Basic and acidic residues" evidence="8">
    <location>
        <begin position="374"/>
        <end position="405"/>
    </location>
</feature>
<evidence type="ECO:0000256" key="4">
    <source>
        <dbReference type="ARBA" id="ARBA00022618"/>
    </source>
</evidence>
<evidence type="ECO:0000256" key="6">
    <source>
        <dbReference type="ARBA" id="ARBA00023306"/>
    </source>
</evidence>
<feature type="region of interest" description="Disordered" evidence="8">
    <location>
        <begin position="287"/>
        <end position="319"/>
    </location>
</feature>
<keyword evidence="11" id="KW-1185">Reference proteome</keyword>
<dbReference type="GO" id="GO:0005886">
    <property type="term" value="C:plasma membrane"/>
    <property type="evidence" value="ECO:0007669"/>
    <property type="project" value="UniProtKB-SubCell"/>
</dbReference>
<organism evidence="10 11">
    <name type="scientific">Artemisia annua</name>
    <name type="common">Sweet wormwood</name>
    <dbReference type="NCBI Taxonomy" id="35608"/>
    <lineage>
        <taxon>Eukaryota</taxon>
        <taxon>Viridiplantae</taxon>
        <taxon>Streptophyta</taxon>
        <taxon>Embryophyta</taxon>
        <taxon>Tracheophyta</taxon>
        <taxon>Spermatophyta</taxon>
        <taxon>Magnoliopsida</taxon>
        <taxon>eudicotyledons</taxon>
        <taxon>Gunneridae</taxon>
        <taxon>Pentapetalae</taxon>
        <taxon>asterids</taxon>
        <taxon>campanulids</taxon>
        <taxon>Asterales</taxon>
        <taxon>Asteraceae</taxon>
        <taxon>Asteroideae</taxon>
        <taxon>Anthemideae</taxon>
        <taxon>Artemisiinae</taxon>
        <taxon>Artemisia</taxon>
    </lineage>
</organism>
<dbReference type="PANTHER" id="PTHR31083:SF5">
    <property type="entry name" value="PROTEIN SOSEKI 1"/>
    <property type="match status" value="1"/>
</dbReference>
<keyword evidence="2" id="KW-0217">Developmental protein</keyword>
<evidence type="ECO:0000256" key="8">
    <source>
        <dbReference type="SAM" id="MobiDB-lite"/>
    </source>
</evidence>
<evidence type="ECO:0000256" key="3">
    <source>
        <dbReference type="ARBA" id="ARBA00022475"/>
    </source>
</evidence>
<dbReference type="Proteomes" id="UP000245207">
    <property type="component" value="Unassembled WGS sequence"/>
</dbReference>
<name>A0A2U1LP15_ARTAN</name>
<evidence type="ECO:0000313" key="11">
    <source>
        <dbReference type="Proteomes" id="UP000245207"/>
    </source>
</evidence>
<dbReference type="InterPro" id="IPR010369">
    <property type="entry name" value="SOK"/>
</dbReference>
<feature type="domain" description="SOSEKI DIX-like" evidence="9">
    <location>
        <begin position="141"/>
        <end position="176"/>
    </location>
</feature>
<feature type="region of interest" description="Disordered" evidence="8">
    <location>
        <begin position="209"/>
        <end position="228"/>
    </location>
</feature>
<keyword evidence="3" id="KW-1003">Cell membrane</keyword>
<feature type="compositionally biased region" description="Basic and acidic residues" evidence="8">
    <location>
        <begin position="292"/>
        <end position="303"/>
    </location>
</feature>
<reference evidence="10 11" key="1">
    <citation type="journal article" date="2018" name="Mol. Plant">
        <title>The genome of Artemisia annua provides insight into the evolution of Asteraceae family and artemisinin biosynthesis.</title>
        <authorList>
            <person name="Shen Q."/>
            <person name="Zhang L."/>
            <person name="Liao Z."/>
            <person name="Wang S."/>
            <person name="Yan T."/>
            <person name="Shi P."/>
            <person name="Liu M."/>
            <person name="Fu X."/>
            <person name="Pan Q."/>
            <person name="Wang Y."/>
            <person name="Lv Z."/>
            <person name="Lu X."/>
            <person name="Zhang F."/>
            <person name="Jiang W."/>
            <person name="Ma Y."/>
            <person name="Chen M."/>
            <person name="Hao X."/>
            <person name="Li L."/>
            <person name="Tang Y."/>
            <person name="Lv G."/>
            <person name="Zhou Y."/>
            <person name="Sun X."/>
            <person name="Brodelius P.E."/>
            <person name="Rose J.K.C."/>
            <person name="Tang K."/>
        </authorList>
    </citation>
    <scope>NUCLEOTIDE SEQUENCE [LARGE SCALE GENOMIC DNA]</scope>
    <source>
        <strain evidence="11">cv. Huhao1</strain>
        <tissue evidence="10">Leaf</tissue>
    </source>
</reference>
<keyword evidence="5" id="KW-0472">Membrane</keyword>
<feature type="region of interest" description="Disordered" evidence="8">
    <location>
        <begin position="354"/>
        <end position="411"/>
    </location>
</feature>
<evidence type="ECO:0000256" key="7">
    <source>
        <dbReference type="ARBA" id="ARBA00024211"/>
    </source>
</evidence>
<comment type="similarity">
    <text evidence="7">Belongs to the SOSEKI family.</text>
</comment>
<comment type="caution">
    <text evidence="10">The sequence shown here is derived from an EMBL/GenBank/DDBJ whole genome shotgun (WGS) entry which is preliminary data.</text>
</comment>
<feature type="domain" description="SOSEKI DIX-like" evidence="9">
    <location>
        <begin position="14"/>
        <end position="70"/>
    </location>
</feature>
<dbReference type="OrthoDB" id="1907705at2759"/>
<feature type="domain" description="SOSEKI DIX-like" evidence="9">
    <location>
        <begin position="71"/>
        <end position="125"/>
    </location>
</feature>
<gene>
    <name evidence="10" type="ORF">CTI12_AA470200</name>
</gene>
<feature type="compositionally biased region" description="Low complexity" evidence="8">
    <location>
        <begin position="308"/>
        <end position="319"/>
    </location>
</feature>
<dbReference type="GO" id="GO:0051301">
    <property type="term" value="P:cell division"/>
    <property type="evidence" value="ECO:0007669"/>
    <property type="project" value="UniProtKB-KW"/>
</dbReference>
<dbReference type="GO" id="GO:0051258">
    <property type="term" value="P:protein polymerization"/>
    <property type="evidence" value="ECO:0007669"/>
    <property type="project" value="UniProtKB-ARBA"/>
</dbReference>
<dbReference type="PANTHER" id="PTHR31083">
    <property type="entry name" value="UPSTREAM OF FLC PROTEIN (DUF966)"/>
    <property type="match status" value="1"/>
</dbReference>
<sequence length="463" mass="52355">MEAQGGGGGEMRKVHIIYFLSHKGRIEHPHLIRVHHHSRNGVRLQDVKRWLSELRGKDMPESFAWSYKRKVHIIYFLSHKGRIEHPHLIRVHHHSRNGVRLQDVKRWLSELRGKDMPESFAWSYKSVKCYILLRVDHLIINARRRYKAGYVWQDLLDEDLLTPISDNEYVLKGSAISSMAFTKDFSSYDEKEISKPKISPSFVVDVNDTNSPPLAKEAREDSINSSTKTSFEIEELPSFGGSETSTEDTTKREEDYKFVGTPKHDEAQCQKIKAEVNSLLESFLNKNTNDNTIKKGGDHKETTSSKASPSSNHSFGKSSSYSSLGATHMFLNLITCGIVDTNESAVTVINKRRNSTSSAMNVSSSNETNIGKLVKGDKFGGSERVSRGHWNPLDKQRHGRKEGSKKSYNINESNNIKTIPAAYKFVNGPYCSQCGKQFNPEKLHTHMKSCRKMKALAKAAAVS</sequence>
<dbReference type="InterPro" id="IPR048351">
    <property type="entry name" value="SOK_DIX"/>
</dbReference>